<dbReference type="EMBL" id="LAZR01058806">
    <property type="protein sequence ID" value="KKK69121.1"/>
    <property type="molecule type" value="Genomic_DNA"/>
</dbReference>
<evidence type="ECO:0000259" key="2">
    <source>
        <dbReference type="Pfam" id="PF13102"/>
    </source>
</evidence>
<evidence type="ECO:0000256" key="1">
    <source>
        <dbReference type="ARBA" id="ARBA00023125"/>
    </source>
</evidence>
<evidence type="ECO:0008006" key="5">
    <source>
        <dbReference type="Google" id="ProtNLM"/>
    </source>
</evidence>
<feature type="non-terminal residue" evidence="4">
    <location>
        <position position="252"/>
    </location>
</feature>
<dbReference type="Pfam" id="PF13102">
    <property type="entry name" value="Phage_int_SAM_5"/>
    <property type="match status" value="1"/>
</dbReference>
<reference evidence="4" key="1">
    <citation type="journal article" date="2015" name="Nature">
        <title>Complex archaea that bridge the gap between prokaryotes and eukaryotes.</title>
        <authorList>
            <person name="Spang A."/>
            <person name="Saw J.H."/>
            <person name="Jorgensen S.L."/>
            <person name="Zaremba-Niedzwiedzka K."/>
            <person name="Martijn J."/>
            <person name="Lind A.E."/>
            <person name="van Eijk R."/>
            <person name="Schleper C."/>
            <person name="Guy L."/>
            <person name="Ettema T.J."/>
        </authorList>
    </citation>
    <scope>NUCLEOTIDE SEQUENCE</scope>
</reference>
<accession>A0A0F9AA42</accession>
<feature type="domain" description="Arm DNA-binding" evidence="3">
    <location>
        <begin position="9"/>
        <end position="92"/>
    </location>
</feature>
<keyword evidence="1" id="KW-0238">DNA-binding</keyword>
<protein>
    <recommendedName>
        <fullName evidence="5">Core-binding (CB) domain-containing protein</fullName>
    </recommendedName>
</protein>
<dbReference type="GO" id="GO:0003677">
    <property type="term" value="F:DNA binding"/>
    <property type="evidence" value="ECO:0007669"/>
    <property type="project" value="UniProtKB-KW"/>
</dbReference>
<organism evidence="4">
    <name type="scientific">marine sediment metagenome</name>
    <dbReference type="NCBI Taxonomy" id="412755"/>
    <lineage>
        <taxon>unclassified sequences</taxon>
        <taxon>metagenomes</taxon>
        <taxon>ecological metagenomes</taxon>
    </lineage>
</organism>
<name>A0A0F9AA42_9ZZZZ</name>
<dbReference type="SUPFAM" id="SSF56349">
    <property type="entry name" value="DNA breaking-rejoining enzymes"/>
    <property type="match status" value="1"/>
</dbReference>
<dbReference type="InterPro" id="IPR010998">
    <property type="entry name" value="Integrase_recombinase_N"/>
</dbReference>
<dbReference type="Gene3D" id="1.10.150.130">
    <property type="match status" value="1"/>
</dbReference>
<sequence length="252" mass="30052">MKSKIFVRFWLHKSKMNSNGEHPIYMRVRIDGEFFIKSIGRYIKPSTWDKSAMKVKGMSNDATLINNQIDTLKVNVYQIFNQYNLLGKPFSVFDIKSAIEGKDKYQLTLIQAFNEHITDMTKLLGKGYELVTINSYNITKRRIKQFLQAKYKRNDINLYELNLNFINEFEVFLRDKYNNSSATCYKHYQRIAKVLNKSMERGYIEKFPFSGYKLRMPKKQIEYLTKNEISRIEALEFTIERLNIIRDIFIFC</sequence>
<dbReference type="AlphaFoldDB" id="A0A0F9AA42"/>
<dbReference type="InterPro" id="IPR025269">
    <property type="entry name" value="SAM-like_dom"/>
</dbReference>
<feature type="domain" description="Phage integrase SAM-like" evidence="2">
    <location>
        <begin position="108"/>
        <end position="213"/>
    </location>
</feature>
<dbReference type="InterPro" id="IPR011010">
    <property type="entry name" value="DNA_brk_join_enz"/>
</dbReference>
<dbReference type="Pfam" id="PF17293">
    <property type="entry name" value="Arm-DNA-bind_5"/>
    <property type="match status" value="1"/>
</dbReference>
<evidence type="ECO:0000313" key="4">
    <source>
        <dbReference type="EMBL" id="KKK69121.1"/>
    </source>
</evidence>
<evidence type="ECO:0000259" key="3">
    <source>
        <dbReference type="Pfam" id="PF17293"/>
    </source>
</evidence>
<gene>
    <name evidence="4" type="ORF">LCGC14_2937210</name>
</gene>
<dbReference type="InterPro" id="IPR035386">
    <property type="entry name" value="Arm-DNA-bind_5"/>
</dbReference>
<proteinExistence type="predicted"/>
<comment type="caution">
    <text evidence="4">The sequence shown here is derived from an EMBL/GenBank/DDBJ whole genome shotgun (WGS) entry which is preliminary data.</text>
</comment>